<comment type="caution">
    <text evidence="1">The sequence shown here is derived from an EMBL/GenBank/DDBJ whole genome shotgun (WGS) entry which is preliminary data.</text>
</comment>
<dbReference type="Proteomes" id="UP000627292">
    <property type="component" value="Unassembled WGS sequence"/>
</dbReference>
<gene>
    <name evidence="1" type="ORF">GCM10011379_04390</name>
</gene>
<evidence type="ECO:0008006" key="3">
    <source>
        <dbReference type="Google" id="ProtNLM"/>
    </source>
</evidence>
<reference evidence="1" key="2">
    <citation type="submission" date="2020-09" db="EMBL/GenBank/DDBJ databases">
        <authorList>
            <person name="Sun Q."/>
            <person name="Zhou Y."/>
        </authorList>
    </citation>
    <scope>NUCLEOTIDE SEQUENCE</scope>
    <source>
        <strain evidence="1">CGMCC 1.15290</strain>
    </source>
</reference>
<dbReference type="SUPFAM" id="SSF54593">
    <property type="entry name" value="Glyoxalase/Bleomycin resistance protein/Dihydroxybiphenyl dioxygenase"/>
    <property type="match status" value="1"/>
</dbReference>
<dbReference type="AlphaFoldDB" id="A0A917IPD2"/>
<dbReference type="Gene3D" id="3.10.180.10">
    <property type="entry name" value="2,3-Dihydroxybiphenyl 1,2-Dioxygenase, domain 1"/>
    <property type="match status" value="1"/>
</dbReference>
<keyword evidence="2" id="KW-1185">Reference proteome</keyword>
<evidence type="ECO:0000313" key="1">
    <source>
        <dbReference type="EMBL" id="GGH58557.1"/>
    </source>
</evidence>
<name>A0A917IPD2_9BACT</name>
<dbReference type="RefSeq" id="WP_188950278.1">
    <property type="nucleotide sequence ID" value="NZ_BMIB01000001.1"/>
</dbReference>
<dbReference type="EMBL" id="BMIB01000001">
    <property type="protein sequence ID" value="GGH58557.1"/>
    <property type="molecule type" value="Genomic_DNA"/>
</dbReference>
<evidence type="ECO:0000313" key="2">
    <source>
        <dbReference type="Proteomes" id="UP000627292"/>
    </source>
</evidence>
<sequence>MELQVQSLRTFIGSSDYALSRAFYSELGFREHAVSEKMSIFQRDGHVFFLQDYYVKDWLENTMLLIEVNDAALWFRHLTELGIAQKYTGVKLLPLAQEDWADVCRVIGPAGELLHLPNSETGSFYIMGSAYDT</sequence>
<organism evidence="1 2">
    <name type="scientific">Filimonas zeae</name>
    <dbReference type="NCBI Taxonomy" id="1737353"/>
    <lineage>
        <taxon>Bacteria</taxon>
        <taxon>Pseudomonadati</taxon>
        <taxon>Bacteroidota</taxon>
        <taxon>Chitinophagia</taxon>
        <taxon>Chitinophagales</taxon>
        <taxon>Chitinophagaceae</taxon>
        <taxon>Filimonas</taxon>
    </lineage>
</organism>
<dbReference type="InterPro" id="IPR029068">
    <property type="entry name" value="Glyas_Bleomycin-R_OHBP_Dase"/>
</dbReference>
<protein>
    <recommendedName>
        <fullName evidence="3">Glyoxalase</fullName>
    </recommendedName>
</protein>
<accession>A0A917IPD2</accession>
<reference evidence="1" key="1">
    <citation type="journal article" date="2014" name="Int. J. Syst. Evol. Microbiol.">
        <title>Complete genome sequence of Corynebacterium casei LMG S-19264T (=DSM 44701T), isolated from a smear-ripened cheese.</title>
        <authorList>
            <consortium name="US DOE Joint Genome Institute (JGI-PGF)"/>
            <person name="Walter F."/>
            <person name="Albersmeier A."/>
            <person name="Kalinowski J."/>
            <person name="Ruckert C."/>
        </authorList>
    </citation>
    <scope>NUCLEOTIDE SEQUENCE</scope>
    <source>
        <strain evidence="1">CGMCC 1.15290</strain>
    </source>
</reference>
<proteinExistence type="predicted"/>